<dbReference type="Proteomes" id="UP000001555">
    <property type="component" value="Unassembled WGS sequence"/>
</dbReference>
<reference evidence="2 4" key="1">
    <citation type="submission" date="2008-03" db="EMBL/GenBank/DDBJ databases">
        <title>Annotation of Ixodes scapularis.</title>
        <authorList>
            <consortium name="Ixodes scapularis Genome Project Consortium"/>
            <person name="Caler E."/>
            <person name="Hannick L.I."/>
            <person name="Bidwell S."/>
            <person name="Joardar V."/>
            <person name="Thiagarajan M."/>
            <person name="Amedeo P."/>
            <person name="Galinsky K.J."/>
            <person name="Schobel S."/>
            <person name="Inman J."/>
            <person name="Hostetler J."/>
            <person name="Miller J."/>
            <person name="Hammond M."/>
            <person name="Megy K."/>
            <person name="Lawson D."/>
            <person name="Kodira C."/>
            <person name="Sutton G."/>
            <person name="Meyer J."/>
            <person name="Hill C.A."/>
            <person name="Birren B."/>
            <person name="Nene V."/>
            <person name="Collins F."/>
            <person name="Alarcon-Chaidez F."/>
            <person name="Wikel S."/>
            <person name="Strausberg R."/>
        </authorList>
    </citation>
    <scope>NUCLEOTIDE SEQUENCE [LARGE SCALE GENOMIC DNA]</scope>
    <source>
        <strain evidence="4">Wikel</strain>
        <strain evidence="2">Wikel colony</strain>
    </source>
</reference>
<sequence>TGRGKIGRSVAEGGGGWGGVGVGGGFYFQLPGPSYANRWVKNVGMWQKRRHAGRLGTRAPPCLKEWSTR</sequence>
<dbReference type="VEuPathDB" id="VectorBase:ISCI001937"/>
<proteinExistence type="predicted"/>
<dbReference type="EnsemblMetazoa" id="ISCW001937-RA">
    <property type="protein sequence ID" value="ISCW001937-PA"/>
    <property type="gene ID" value="ISCW001937"/>
</dbReference>
<evidence type="ECO:0000313" key="2">
    <source>
        <dbReference type="EMBL" id="EEC02575.1"/>
    </source>
</evidence>
<evidence type="ECO:0000313" key="3">
    <source>
        <dbReference type="EnsemblMetazoa" id="ISCW001937-PA"/>
    </source>
</evidence>
<name>B7P7K3_IXOSC</name>
<dbReference type="VEuPathDB" id="VectorBase:ISCW001937"/>
<dbReference type="AlphaFoldDB" id="B7P7K3"/>
<dbReference type="EMBL" id="DS652454">
    <property type="protein sequence ID" value="EEC02575.1"/>
    <property type="molecule type" value="Genomic_DNA"/>
</dbReference>
<feature type="region of interest" description="Disordered" evidence="1">
    <location>
        <begin position="50"/>
        <end position="69"/>
    </location>
</feature>
<dbReference type="EMBL" id="ABJB010446183">
    <property type="status" value="NOT_ANNOTATED_CDS"/>
    <property type="molecule type" value="Genomic_DNA"/>
</dbReference>
<dbReference type="HOGENOM" id="CLU_2783191_0_0_1"/>
<protein>
    <submittedName>
        <fullName evidence="2 3">Uncharacterized protein</fullName>
    </submittedName>
</protein>
<dbReference type="InParanoid" id="B7P7K3"/>
<evidence type="ECO:0000313" key="4">
    <source>
        <dbReference type="Proteomes" id="UP000001555"/>
    </source>
</evidence>
<gene>
    <name evidence="2" type="ORF">IscW_ISCW001937</name>
</gene>
<keyword evidence="4" id="KW-1185">Reference proteome</keyword>
<dbReference type="PaxDb" id="6945-B7P7K3"/>
<reference evidence="3" key="2">
    <citation type="submission" date="2020-05" db="UniProtKB">
        <authorList>
            <consortium name="EnsemblMetazoa"/>
        </authorList>
    </citation>
    <scope>IDENTIFICATION</scope>
    <source>
        <strain evidence="3">wikel</strain>
    </source>
</reference>
<accession>B7P7K3</accession>
<feature type="non-terminal residue" evidence="2">
    <location>
        <position position="1"/>
    </location>
</feature>
<organism>
    <name type="scientific">Ixodes scapularis</name>
    <name type="common">Black-legged tick</name>
    <name type="synonym">Deer tick</name>
    <dbReference type="NCBI Taxonomy" id="6945"/>
    <lineage>
        <taxon>Eukaryota</taxon>
        <taxon>Metazoa</taxon>
        <taxon>Ecdysozoa</taxon>
        <taxon>Arthropoda</taxon>
        <taxon>Chelicerata</taxon>
        <taxon>Arachnida</taxon>
        <taxon>Acari</taxon>
        <taxon>Parasitiformes</taxon>
        <taxon>Ixodida</taxon>
        <taxon>Ixodoidea</taxon>
        <taxon>Ixodidae</taxon>
        <taxon>Ixodinae</taxon>
        <taxon>Ixodes</taxon>
    </lineage>
</organism>
<evidence type="ECO:0000256" key="1">
    <source>
        <dbReference type="SAM" id="MobiDB-lite"/>
    </source>
</evidence>